<feature type="compositionally biased region" description="Basic and acidic residues" evidence="1">
    <location>
        <begin position="112"/>
        <end position="127"/>
    </location>
</feature>
<dbReference type="Gene3D" id="1.10.30.50">
    <property type="match status" value="1"/>
</dbReference>
<dbReference type="CDD" id="cd00085">
    <property type="entry name" value="HNHc"/>
    <property type="match status" value="1"/>
</dbReference>
<dbReference type="AlphaFoldDB" id="A0A239JJ12"/>
<name>A0A239JJ12_9SPHN</name>
<dbReference type="GO" id="GO:0008270">
    <property type="term" value="F:zinc ion binding"/>
    <property type="evidence" value="ECO:0007669"/>
    <property type="project" value="InterPro"/>
</dbReference>
<reference evidence="4" key="1">
    <citation type="submission" date="2017-06" db="EMBL/GenBank/DDBJ databases">
        <authorList>
            <person name="Varghese N."/>
            <person name="Submissions S."/>
        </authorList>
    </citation>
    <scope>NUCLEOTIDE SEQUENCE [LARGE SCALE GENOMIC DNA]</scope>
    <source>
        <strain evidence="4">LNB2</strain>
    </source>
</reference>
<dbReference type="GO" id="GO:0004519">
    <property type="term" value="F:endonuclease activity"/>
    <property type="evidence" value="ECO:0007669"/>
    <property type="project" value="UniProtKB-KW"/>
</dbReference>
<keyword evidence="3" id="KW-0255">Endonuclease</keyword>
<organism evidence="3 4">
    <name type="scientific">Edaphosphingomonas laterariae</name>
    <dbReference type="NCBI Taxonomy" id="861865"/>
    <lineage>
        <taxon>Bacteria</taxon>
        <taxon>Pseudomonadati</taxon>
        <taxon>Pseudomonadota</taxon>
        <taxon>Alphaproteobacteria</taxon>
        <taxon>Sphingomonadales</taxon>
        <taxon>Rhizorhabdaceae</taxon>
        <taxon>Edaphosphingomonas</taxon>
    </lineage>
</organism>
<keyword evidence="4" id="KW-1185">Reference proteome</keyword>
<evidence type="ECO:0000259" key="2">
    <source>
        <dbReference type="SMART" id="SM00507"/>
    </source>
</evidence>
<evidence type="ECO:0000313" key="4">
    <source>
        <dbReference type="Proteomes" id="UP000198281"/>
    </source>
</evidence>
<proteinExistence type="predicted"/>
<evidence type="ECO:0000313" key="3">
    <source>
        <dbReference type="EMBL" id="SNT05881.1"/>
    </source>
</evidence>
<dbReference type="InterPro" id="IPR002711">
    <property type="entry name" value="HNH"/>
</dbReference>
<dbReference type="SMART" id="SM00507">
    <property type="entry name" value="HNHc"/>
    <property type="match status" value="1"/>
</dbReference>
<dbReference type="EMBL" id="FZOS01000035">
    <property type="protein sequence ID" value="SNT05881.1"/>
    <property type="molecule type" value="Genomic_DNA"/>
</dbReference>
<dbReference type="Pfam" id="PF01844">
    <property type="entry name" value="HNH"/>
    <property type="match status" value="1"/>
</dbReference>
<dbReference type="OrthoDB" id="7807589at2"/>
<accession>A0A239JJ12</accession>
<feature type="region of interest" description="Disordered" evidence="1">
    <location>
        <begin position="72"/>
        <end position="127"/>
    </location>
</feature>
<keyword evidence="3" id="KW-0378">Hydrolase</keyword>
<dbReference type="GO" id="GO:0003676">
    <property type="term" value="F:nucleic acid binding"/>
    <property type="evidence" value="ECO:0007669"/>
    <property type="project" value="InterPro"/>
</dbReference>
<gene>
    <name evidence="3" type="ORF">SAMN06295912_13530</name>
</gene>
<keyword evidence="3" id="KW-0540">Nuclease</keyword>
<evidence type="ECO:0000256" key="1">
    <source>
        <dbReference type="SAM" id="MobiDB-lite"/>
    </source>
</evidence>
<protein>
    <submittedName>
        <fullName evidence="3">HNH endonuclease</fullName>
    </submittedName>
</protein>
<dbReference type="Proteomes" id="UP000198281">
    <property type="component" value="Unassembled WGS sequence"/>
</dbReference>
<feature type="domain" description="HNH nuclease" evidence="2">
    <location>
        <begin position="12"/>
        <end position="66"/>
    </location>
</feature>
<dbReference type="InterPro" id="IPR003615">
    <property type="entry name" value="HNH_nuc"/>
</dbReference>
<sequence length="127" mass="13870">MTQRLRGRAGVAQRRRRLDRTNGLCEMCLPKGVTRLAAVVDHIKPLAHGGSDEDSNTRNLCDSCHAEVTAEQFGHRGPIKGRGVSRSGRPTNPDHPWNAPPGGGESGGPSVRDTERSLRAHREQFQT</sequence>